<comment type="subcellular location">
    <subcellularLocation>
        <location evidence="2">Mitochondrion membrane</location>
        <topology evidence="2">Single-pass membrane protein</topology>
    </subcellularLocation>
</comment>
<evidence type="ECO:0000256" key="1">
    <source>
        <dbReference type="ARBA" id="ARBA00003064"/>
    </source>
</evidence>
<dbReference type="PANTHER" id="PTHR15642:SF3">
    <property type="entry name" value="CYTOCHROME C OXIDASE ASSEMBLY FACTOR 3 HOMOLOG, MITOCHONDRIAL"/>
    <property type="match status" value="1"/>
</dbReference>
<evidence type="ECO:0000313" key="12">
    <source>
        <dbReference type="EMBL" id="KZP13451.1"/>
    </source>
</evidence>
<dbReference type="STRING" id="436010.A0A166CAH6"/>
<dbReference type="PANTHER" id="PTHR15642">
    <property type="entry name" value="CYTOCHROME C OXIDASE ASSEMBLY FACTOR 3, MITOCHONDRIAL"/>
    <property type="match status" value="1"/>
</dbReference>
<dbReference type="EMBL" id="KV417632">
    <property type="protein sequence ID" value="KZP13451.1"/>
    <property type="molecule type" value="Genomic_DNA"/>
</dbReference>
<keyword evidence="13" id="KW-1185">Reference proteome</keyword>
<keyword evidence="6 9" id="KW-1133">Transmembrane helix</keyword>
<comment type="function">
    <text evidence="1 9">Required for assembly of cytochrome c oxidase (complex IV).</text>
</comment>
<dbReference type="GO" id="GO:0005743">
    <property type="term" value="C:mitochondrial inner membrane"/>
    <property type="evidence" value="ECO:0007669"/>
    <property type="project" value="UniProtKB-UniRule"/>
</dbReference>
<protein>
    <recommendedName>
        <fullName evidence="9">Cytochrome c oxidase assembly factor 3</fullName>
    </recommendedName>
</protein>
<feature type="transmembrane region" description="Helical" evidence="9">
    <location>
        <begin position="66"/>
        <end position="84"/>
    </location>
</feature>
<name>A0A166CAH6_9AGAM</name>
<evidence type="ECO:0000256" key="7">
    <source>
        <dbReference type="ARBA" id="ARBA00023128"/>
    </source>
</evidence>
<evidence type="ECO:0000256" key="10">
    <source>
        <dbReference type="SAM" id="MobiDB-lite"/>
    </source>
</evidence>
<proteinExistence type="inferred from homology"/>
<dbReference type="Pfam" id="PF09813">
    <property type="entry name" value="Coa3_cc"/>
    <property type="match status" value="1"/>
</dbReference>
<evidence type="ECO:0000313" key="13">
    <source>
        <dbReference type="Proteomes" id="UP000076532"/>
    </source>
</evidence>
<comment type="subunit">
    <text evidence="4 9">Component of 250-400 kDa complexes called cytochrome oxidase assembly intermediates or COA complexes.</text>
</comment>
<sequence>MTARGNVWRKRPNRRFPSASHSLSMASPSGPPQYVSRRTVAESYRPQGLMSPGLQRARAPYRVQNALMGLALGAFGVGVWAYSISAVKQDVFDDVDEQARELREAGVVLKSLEDEEKDRRRAAAGSHSDEFIGTVIESGGNGTPAHRNPSTVTTRGLLANALSPNLLDPERRTLVWGAPPVDNIGSLRDSVNRK</sequence>
<evidence type="ECO:0000256" key="8">
    <source>
        <dbReference type="ARBA" id="ARBA00023136"/>
    </source>
</evidence>
<keyword evidence="9" id="KW-0999">Mitochondrion inner membrane</keyword>
<feature type="region of interest" description="Disordered" evidence="10">
    <location>
        <begin position="118"/>
        <end position="151"/>
    </location>
</feature>
<dbReference type="InterPro" id="IPR041752">
    <property type="entry name" value="Coa3"/>
</dbReference>
<dbReference type="GO" id="GO:0033617">
    <property type="term" value="P:mitochondrial respiratory chain complex IV assembly"/>
    <property type="evidence" value="ECO:0007669"/>
    <property type="project" value="UniProtKB-UniRule"/>
</dbReference>
<keyword evidence="5 9" id="KW-0812">Transmembrane</keyword>
<evidence type="ECO:0000256" key="3">
    <source>
        <dbReference type="ARBA" id="ARBA00007035"/>
    </source>
</evidence>
<feature type="region of interest" description="Disordered" evidence="10">
    <location>
        <begin position="1"/>
        <end position="34"/>
    </location>
</feature>
<dbReference type="OrthoDB" id="10018333at2759"/>
<feature type="compositionally biased region" description="Low complexity" evidence="10">
    <location>
        <begin position="17"/>
        <end position="28"/>
    </location>
</feature>
<evidence type="ECO:0000256" key="4">
    <source>
        <dbReference type="ARBA" id="ARBA00011351"/>
    </source>
</evidence>
<evidence type="ECO:0000256" key="5">
    <source>
        <dbReference type="ARBA" id="ARBA00022692"/>
    </source>
</evidence>
<evidence type="ECO:0000256" key="6">
    <source>
        <dbReference type="ARBA" id="ARBA00022989"/>
    </source>
</evidence>
<gene>
    <name evidence="12" type="ORF">FIBSPDRAFT_921633</name>
</gene>
<evidence type="ECO:0000256" key="9">
    <source>
        <dbReference type="RuleBase" id="RU367056"/>
    </source>
</evidence>
<evidence type="ECO:0000256" key="2">
    <source>
        <dbReference type="ARBA" id="ARBA00004304"/>
    </source>
</evidence>
<dbReference type="AlphaFoldDB" id="A0A166CAH6"/>
<keyword evidence="8 9" id="KW-0472">Membrane</keyword>
<comment type="similarity">
    <text evidence="3 9">Belongs to the COA3 family.</text>
</comment>
<dbReference type="Proteomes" id="UP000076532">
    <property type="component" value="Unassembled WGS sequence"/>
</dbReference>
<reference evidence="12 13" key="1">
    <citation type="journal article" date="2016" name="Mol. Biol. Evol.">
        <title>Comparative Genomics of Early-Diverging Mushroom-Forming Fungi Provides Insights into the Origins of Lignocellulose Decay Capabilities.</title>
        <authorList>
            <person name="Nagy L.G."/>
            <person name="Riley R."/>
            <person name="Tritt A."/>
            <person name="Adam C."/>
            <person name="Daum C."/>
            <person name="Floudas D."/>
            <person name="Sun H."/>
            <person name="Yadav J.S."/>
            <person name="Pangilinan J."/>
            <person name="Larsson K.H."/>
            <person name="Matsuura K."/>
            <person name="Barry K."/>
            <person name="Labutti K."/>
            <person name="Kuo R."/>
            <person name="Ohm R.A."/>
            <person name="Bhattacharya S.S."/>
            <person name="Shirouzu T."/>
            <person name="Yoshinaga Y."/>
            <person name="Martin F.M."/>
            <person name="Grigoriev I.V."/>
            <person name="Hibbett D.S."/>
        </authorList>
    </citation>
    <scope>NUCLEOTIDE SEQUENCE [LARGE SCALE GENOMIC DNA]</scope>
    <source>
        <strain evidence="12 13">CBS 109695</strain>
    </source>
</reference>
<evidence type="ECO:0000259" key="11">
    <source>
        <dbReference type="Pfam" id="PF09813"/>
    </source>
</evidence>
<organism evidence="12 13">
    <name type="scientific">Athelia psychrophila</name>
    <dbReference type="NCBI Taxonomy" id="1759441"/>
    <lineage>
        <taxon>Eukaryota</taxon>
        <taxon>Fungi</taxon>
        <taxon>Dikarya</taxon>
        <taxon>Basidiomycota</taxon>
        <taxon>Agaricomycotina</taxon>
        <taxon>Agaricomycetes</taxon>
        <taxon>Agaricomycetidae</taxon>
        <taxon>Atheliales</taxon>
        <taxon>Atheliaceae</taxon>
        <taxon>Athelia</taxon>
    </lineage>
</organism>
<accession>A0A166CAH6</accession>
<keyword evidence="7 9" id="KW-0496">Mitochondrion</keyword>
<feature type="domain" description="Cytochrome c oxidase assembly factor 3 mitochondrial coiled-coil" evidence="11">
    <location>
        <begin position="53"/>
        <end position="98"/>
    </location>
</feature>
<dbReference type="InterPro" id="IPR018628">
    <property type="entry name" value="Coa3_CC"/>
</dbReference>